<feature type="domain" description="Thiolase N-terminal" evidence="2">
    <location>
        <begin position="7"/>
        <end position="64"/>
    </location>
</feature>
<proteinExistence type="predicted"/>
<keyword evidence="4" id="KW-1185">Reference proteome</keyword>
<dbReference type="HOGENOM" id="CLU_2741688_0_0_1"/>
<dbReference type="InterPro" id="IPR020616">
    <property type="entry name" value="Thiolase_N"/>
</dbReference>
<protein>
    <recommendedName>
        <fullName evidence="2">Thiolase N-terminal domain-containing protein</fullName>
    </recommendedName>
</protein>
<name>A0A0C9V4C8_SPHS4</name>
<keyword evidence="1" id="KW-0732">Signal</keyword>
<evidence type="ECO:0000313" key="4">
    <source>
        <dbReference type="Proteomes" id="UP000054279"/>
    </source>
</evidence>
<feature type="signal peptide" evidence="1">
    <location>
        <begin position="1"/>
        <end position="22"/>
    </location>
</feature>
<reference evidence="3 4" key="1">
    <citation type="submission" date="2014-06" db="EMBL/GenBank/DDBJ databases">
        <title>Evolutionary Origins and Diversification of the Mycorrhizal Mutualists.</title>
        <authorList>
            <consortium name="DOE Joint Genome Institute"/>
            <consortium name="Mycorrhizal Genomics Consortium"/>
            <person name="Kohler A."/>
            <person name="Kuo A."/>
            <person name="Nagy L.G."/>
            <person name="Floudas D."/>
            <person name="Copeland A."/>
            <person name="Barry K.W."/>
            <person name="Cichocki N."/>
            <person name="Veneault-Fourrey C."/>
            <person name="LaButti K."/>
            <person name="Lindquist E.A."/>
            <person name="Lipzen A."/>
            <person name="Lundell T."/>
            <person name="Morin E."/>
            <person name="Murat C."/>
            <person name="Riley R."/>
            <person name="Ohm R."/>
            <person name="Sun H."/>
            <person name="Tunlid A."/>
            <person name="Henrissat B."/>
            <person name="Grigoriev I.V."/>
            <person name="Hibbett D.S."/>
            <person name="Martin F."/>
        </authorList>
    </citation>
    <scope>NUCLEOTIDE SEQUENCE [LARGE SCALE GENOMIC DNA]</scope>
    <source>
        <strain evidence="3 4">SS14</strain>
    </source>
</reference>
<evidence type="ECO:0000259" key="2">
    <source>
        <dbReference type="Pfam" id="PF00108"/>
    </source>
</evidence>
<dbReference type="EMBL" id="KN837134">
    <property type="protein sequence ID" value="KIJ41754.1"/>
    <property type="molecule type" value="Genomic_DNA"/>
</dbReference>
<dbReference type="Pfam" id="PF00108">
    <property type="entry name" value="Thiolase_N"/>
    <property type="match status" value="1"/>
</dbReference>
<dbReference type="InterPro" id="IPR016039">
    <property type="entry name" value="Thiolase-like"/>
</dbReference>
<feature type="chain" id="PRO_5002204548" description="Thiolase N-terminal domain-containing protein" evidence="1">
    <location>
        <begin position="23"/>
        <end position="71"/>
    </location>
</feature>
<dbReference type="Gene3D" id="3.40.47.10">
    <property type="match status" value="1"/>
</dbReference>
<accession>A0A0C9V4C8</accession>
<dbReference type="AlphaFoldDB" id="A0A0C9V4C8"/>
<organism evidence="3 4">
    <name type="scientific">Sphaerobolus stellatus (strain SS14)</name>
    <dbReference type="NCBI Taxonomy" id="990650"/>
    <lineage>
        <taxon>Eukaryota</taxon>
        <taxon>Fungi</taxon>
        <taxon>Dikarya</taxon>
        <taxon>Basidiomycota</taxon>
        <taxon>Agaricomycotina</taxon>
        <taxon>Agaricomycetes</taxon>
        <taxon>Phallomycetidae</taxon>
        <taxon>Geastrales</taxon>
        <taxon>Sphaerobolaceae</taxon>
        <taxon>Sphaerobolus</taxon>
    </lineage>
</organism>
<dbReference type="SUPFAM" id="SSF53901">
    <property type="entry name" value="Thiolase-like"/>
    <property type="match status" value="1"/>
</dbReference>
<evidence type="ECO:0000313" key="3">
    <source>
        <dbReference type="EMBL" id="KIJ41754.1"/>
    </source>
</evidence>
<sequence length="71" mass="7063">MNVGTAVTLVELLSAVLRAAYSSVSLDTALIEHVVIGNVLPPGGGASAARMASLHADIPNTSPLTVNAPLG</sequence>
<dbReference type="Proteomes" id="UP000054279">
    <property type="component" value="Unassembled WGS sequence"/>
</dbReference>
<gene>
    <name evidence="3" type="ORF">M422DRAFT_255063</name>
</gene>
<dbReference type="OrthoDB" id="5404651at2759"/>
<dbReference type="GO" id="GO:0016747">
    <property type="term" value="F:acyltransferase activity, transferring groups other than amino-acyl groups"/>
    <property type="evidence" value="ECO:0007669"/>
    <property type="project" value="InterPro"/>
</dbReference>
<evidence type="ECO:0000256" key="1">
    <source>
        <dbReference type="SAM" id="SignalP"/>
    </source>
</evidence>